<evidence type="ECO:0000256" key="3">
    <source>
        <dbReference type="ARBA" id="ARBA00023163"/>
    </source>
</evidence>
<evidence type="ECO:0000256" key="1">
    <source>
        <dbReference type="ARBA" id="ARBA00004123"/>
    </source>
</evidence>
<evidence type="ECO:0000256" key="4">
    <source>
        <dbReference type="ARBA" id="ARBA00023242"/>
    </source>
</evidence>
<name>A0A9P3HFI0_9FUNG</name>
<keyword evidence="4" id="KW-0539">Nucleus</keyword>
<feature type="region of interest" description="Disordered" evidence="5">
    <location>
        <begin position="121"/>
        <end position="159"/>
    </location>
</feature>
<evidence type="ECO:0000256" key="5">
    <source>
        <dbReference type="SAM" id="MobiDB-lite"/>
    </source>
</evidence>
<dbReference type="AlphaFoldDB" id="A0A9P3HFI0"/>
<dbReference type="InterPro" id="IPR050910">
    <property type="entry name" value="JMJD6_ArgDemeth/LysHydrox"/>
</dbReference>
<feature type="compositionally biased region" description="Basic and acidic residues" evidence="5">
    <location>
        <begin position="139"/>
        <end position="157"/>
    </location>
</feature>
<keyword evidence="3" id="KW-0804">Transcription</keyword>
<keyword evidence="8" id="KW-1185">Reference proteome</keyword>
<gene>
    <name evidence="7" type="ORF">EMPS_08045</name>
</gene>
<reference evidence="7" key="2">
    <citation type="journal article" date="2022" name="Microbiol. Resour. Announc.">
        <title>Whole-Genome Sequence of Entomortierella parvispora E1425, a Mucoromycotan Fungus Associated with Burkholderiaceae-Related Endosymbiotic Bacteria.</title>
        <authorList>
            <person name="Herlambang A."/>
            <person name="Guo Y."/>
            <person name="Takashima Y."/>
            <person name="Narisawa K."/>
            <person name="Ohta H."/>
            <person name="Nishizawa T."/>
        </authorList>
    </citation>
    <scope>NUCLEOTIDE SEQUENCE</scope>
    <source>
        <strain evidence="7">E1425</strain>
    </source>
</reference>
<dbReference type="InterPro" id="IPR003347">
    <property type="entry name" value="JmjC_dom"/>
</dbReference>
<evidence type="ECO:0000256" key="2">
    <source>
        <dbReference type="ARBA" id="ARBA00023015"/>
    </source>
</evidence>
<dbReference type="Gene3D" id="2.60.120.650">
    <property type="entry name" value="Cupin"/>
    <property type="match status" value="2"/>
</dbReference>
<evidence type="ECO:0000313" key="8">
    <source>
        <dbReference type="Proteomes" id="UP000827284"/>
    </source>
</evidence>
<accession>A0A9P3HFI0</accession>
<keyword evidence="2" id="KW-0805">Transcription regulation</keyword>
<dbReference type="PROSITE" id="PS51184">
    <property type="entry name" value="JMJC"/>
    <property type="match status" value="1"/>
</dbReference>
<dbReference type="OrthoDB" id="298344at2759"/>
<sequence>MQAAANPEGKAQTLVDLSSMNFQNIIAMGYPFEPIKRIDVITNEPQLRSIVEDICVKKGTPVVLENFHLRQDWDKALFTFSYLDEMYSNKKIQCRDLANAQDVEMSMGEYIRQVHPVSFAQRSKSRNAKTSPDLPSKVRNRDMATTDSPRTDIEHSTEVPIKASTSPCLGQVVAGALCRPVEADLVPCGSFKCNDSSNTRGLVDEIKDGILLQDPQLSPSYEMTYCASATEPSPTSPRPTVSSLLNIKPGSTDSEAISPSEPVSLDPLIYAKDLTCPKTWRRYLDEFLPNWLVYMAGNDLMSNVDPKFAAENLMVYIGQAGTWTPTHVDQCGSIGHNIMAWADDDSSSIWFMVKTEDREKARALWASIGEPIDYEGYFATVDHMKLADFPIYVVEQKIGDFVMVPSMSYHQVVNLGKATIKISWNRQTADCLKSAINFVLPRYKEIGRTEGYRISLVIQSSLREFTMLLRGQERLPDVLPEPYFMESFKDLLELYRIIVEDEWIEQSEGSEFNGPRRVNGSTPAVCDFCFCDIWNRHFRCSRCAYGEDDYDTCLRCFARGRGCIHRASKVDFIESFSMGSLQELFSDAIEAWNDSQILASCVGYEKLLDPWINGIIPSYSKSLSPATLAYKRRQLLKASSPKCHRCNRVSQNIVTIQCIECGTPYCESCLFERYNIAWHDVAGRREPWICPRCTGECLCRKCDKEKSEDGIYTPPDDPPKIMPLWFLRPDDDYRNRGGVMDFFMSREFASVYELDQGSDMEWDAGQNKKRLLTEASMMKTQEPAKTAKKVCVGIKSRALSREPDRPEMTEVAFLRGLGLTSAEEAETTTRVQWMVKTGMTRSLSSLPLSRGREQRLDRSFYENLFTTDLWMTKQGRRPLDHFRYTTLVQLAEGNALGSR</sequence>
<dbReference type="EMBL" id="BQFW01000011">
    <property type="protein sequence ID" value="GJJ75687.1"/>
    <property type="molecule type" value="Genomic_DNA"/>
</dbReference>
<dbReference type="PANTHER" id="PTHR12480:SF35">
    <property type="entry name" value="TRANSCRIPTION FACTOR JUMONJI, JMJC DOMAIN-CONTAINING PROTEIN"/>
    <property type="match status" value="1"/>
</dbReference>
<comment type="subcellular location">
    <subcellularLocation>
        <location evidence="1">Nucleus</location>
    </subcellularLocation>
</comment>
<dbReference type="Pfam" id="PF02373">
    <property type="entry name" value="JmjC"/>
    <property type="match status" value="1"/>
</dbReference>
<dbReference type="GO" id="GO:0005634">
    <property type="term" value="C:nucleus"/>
    <property type="evidence" value="ECO:0007669"/>
    <property type="project" value="UniProtKB-SubCell"/>
</dbReference>
<dbReference type="PANTHER" id="PTHR12480">
    <property type="entry name" value="ARGININE DEMETHYLASE AND LYSYL-HYDROXYLASE JMJD"/>
    <property type="match status" value="1"/>
</dbReference>
<proteinExistence type="predicted"/>
<organism evidence="7 8">
    <name type="scientific">Entomortierella parvispora</name>
    <dbReference type="NCBI Taxonomy" id="205924"/>
    <lineage>
        <taxon>Eukaryota</taxon>
        <taxon>Fungi</taxon>
        <taxon>Fungi incertae sedis</taxon>
        <taxon>Mucoromycota</taxon>
        <taxon>Mortierellomycotina</taxon>
        <taxon>Mortierellomycetes</taxon>
        <taxon>Mortierellales</taxon>
        <taxon>Mortierellaceae</taxon>
        <taxon>Entomortierella</taxon>
    </lineage>
</organism>
<dbReference type="SUPFAM" id="SSF51197">
    <property type="entry name" value="Clavaminate synthase-like"/>
    <property type="match status" value="2"/>
</dbReference>
<dbReference type="Pfam" id="PF10497">
    <property type="entry name" value="zf-4CXXC_R1"/>
    <property type="match status" value="1"/>
</dbReference>
<dbReference type="GO" id="GO:0005737">
    <property type="term" value="C:cytoplasm"/>
    <property type="evidence" value="ECO:0007669"/>
    <property type="project" value="TreeGrafter"/>
</dbReference>
<feature type="domain" description="JmjC" evidence="6">
    <location>
        <begin position="277"/>
        <end position="443"/>
    </location>
</feature>
<dbReference type="Proteomes" id="UP000827284">
    <property type="component" value="Unassembled WGS sequence"/>
</dbReference>
<comment type="caution">
    <text evidence="7">The sequence shown here is derived from an EMBL/GenBank/DDBJ whole genome shotgun (WGS) entry which is preliminary data.</text>
</comment>
<reference evidence="7" key="1">
    <citation type="submission" date="2021-11" db="EMBL/GenBank/DDBJ databases">
        <authorList>
            <person name="Herlambang A."/>
            <person name="Guo Y."/>
            <person name="Takashima Y."/>
            <person name="Nishizawa T."/>
        </authorList>
    </citation>
    <scope>NUCLEOTIDE SEQUENCE</scope>
    <source>
        <strain evidence="7">E1425</strain>
    </source>
</reference>
<protein>
    <recommendedName>
        <fullName evidence="6">JmjC domain-containing protein</fullName>
    </recommendedName>
</protein>
<evidence type="ECO:0000313" key="7">
    <source>
        <dbReference type="EMBL" id="GJJ75687.1"/>
    </source>
</evidence>
<dbReference type="SMART" id="SM00558">
    <property type="entry name" value="JmjC"/>
    <property type="match status" value="1"/>
</dbReference>
<evidence type="ECO:0000259" key="6">
    <source>
        <dbReference type="PROSITE" id="PS51184"/>
    </source>
</evidence>
<dbReference type="InterPro" id="IPR018866">
    <property type="entry name" value="Znf-4CXXC_R1"/>
</dbReference>
<dbReference type="SUPFAM" id="SSF57850">
    <property type="entry name" value="RING/U-box"/>
    <property type="match status" value="1"/>
</dbReference>